<dbReference type="STRING" id="6832.A0A553PL87"/>
<evidence type="ECO:0000256" key="8">
    <source>
        <dbReference type="ARBA" id="ARBA00023163"/>
    </source>
</evidence>
<dbReference type="Pfam" id="PF10155">
    <property type="entry name" value="CNOT11"/>
    <property type="match status" value="1"/>
</dbReference>
<evidence type="ECO:0000256" key="5">
    <source>
        <dbReference type="ARBA" id="ARBA00022490"/>
    </source>
</evidence>
<dbReference type="GO" id="GO:0030014">
    <property type="term" value="C:CCR4-NOT complex"/>
    <property type="evidence" value="ECO:0007669"/>
    <property type="project" value="InterPro"/>
</dbReference>
<dbReference type="PANTHER" id="PTHR15975">
    <property type="entry name" value="CCR4-NOT TRANSCRIPTION COMPLEX SUBUNIT 11"/>
    <property type="match status" value="1"/>
</dbReference>
<name>A0A553PL87_TIGCA</name>
<gene>
    <name evidence="11" type="ORF">TCAL_06150</name>
</gene>
<evidence type="ECO:0000256" key="4">
    <source>
        <dbReference type="ARBA" id="ARBA00014872"/>
    </source>
</evidence>
<dbReference type="AlphaFoldDB" id="A0A553PL87"/>
<evidence type="ECO:0000313" key="12">
    <source>
        <dbReference type="Proteomes" id="UP000318571"/>
    </source>
</evidence>
<dbReference type="GO" id="GO:0005737">
    <property type="term" value="C:cytoplasm"/>
    <property type="evidence" value="ECO:0007669"/>
    <property type="project" value="UniProtKB-SubCell"/>
</dbReference>
<proteinExistence type="inferred from homology"/>
<evidence type="ECO:0000313" key="11">
    <source>
        <dbReference type="EMBL" id="TRY78451.1"/>
    </source>
</evidence>
<organism evidence="11 12">
    <name type="scientific">Tigriopus californicus</name>
    <name type="common">Marine copepod</name>
    <dbReference type="NCBI Taxonomy" id="6832"/>
    <lineage>
        <taxon>Eukaryota</taxon>
        <taxon>Metazoa</taxon>
        <taxon>Ecdysozoa</taxon>
        <taxon>Arthropoda</taxon>
        <taxon>Crustacea</taxon>
        <taxon>Multicrustacea</taxon>
        <taxon>Hexanauplia</taxon>
        <taxon>Copepoda</taxon>
        <taxon>Harpacticoida</taxon>
        <taxon>Harpacticidae</taxon>
        <taxon>Tigriopus</taxon>
    </lineage>
</organism>
<feature type="compositionally biased region" description="Low complexity" evidence="10">
    <location>
        <begin position="495"/>
        <end position="524"/>
    </location>
</feature>
<evidence type="ECO:0000256" key="10">
    <source>
        <dbReference type="SAM" id="MobiDB-lite"/>
    </source>
</evidence>
<keyword evidence="12" id="KW-1185">Reference proteome</keyword>
<evidence type="ECO:0000256" key="2">
    <source>
        <dbReference type="ARBA" id="ARBA00004496"/>
    </source>
</evidence>
<feature type="region of interest" description="Disordered" evidence="10">
    <location>
        <begin position="492"/>
        <end position="533"/>
    </location>
</feature>
<feature type="region of interest" description="Disordered" evidence="10">
    <location>
        <begin position="1"/>
        <end position="37"/>
    </location>
</feature>
<dbReference type="EMBL" id="VCGU01000003">
    <property type="protein sequence ID" value="TRY78451.1"/>
    <property type="molecule type" value="Genomic_DNA"/>
</dbReference>
<dbReference type="GO" id="GO:0031047">
    <property type="term" value="P:regulatory ncRNA-mediated gene silencing"/>
    <property type="evidence" value="ECO:0007669"/>
    <property type="project" value="UniProtKB-KW"/>
</dbReference>
<comment type="similarity">
    <text evidence="3">Belongs to the CNOT11 family.</text>
</comment>
<keyword evidence="6" id="KW-0805">Transcription regulation</keyword>
<reference evidence="11 12" key="1">
    <citation type="journal article" date="2018" name="Nat. Ecol. Evol.">
        <title>Genomic signatures of mitonuclear coevolution across populations of Tigriopus californicus.</title>
        <authorList>
            <person name="Barreto F.S."/>
            <person name="Watson E.T."/>
            <person name="Lima T.G."/>
            <person name="Willett C.S."/>
            <person name="Edmands S."/>
            <person name="Li W."/>
            <person name="Burton R.S."/>
        </authorList>
    </citation>
    <scope>NUCLEOTIDE SEQUENCE [LARGE SCALE GENOMIC DNA]</scope>
    <source>
        <strain evidence="11 12">San Diego</strain>
    </source>
</reference>
<evidence type="ECO:0000256" key="3">
    <source>
        <dbReference type="ARBA" id="ARBA00008030"/>
    </source>
</evidence>
<evidence type="ECO:0000256" key="1">
    <source>
        <dbReference type="ARBA" id="ARBA00004123"/>
    </source>
</evidence>
<dbReference type="Proteomes" id="UP000318571">
    <property type="component" value="Chromosome 11"/>
</dbReference>
<comment type="caution">
    <text evidence="11">The sequence shown here is derived from an EMBL/GenBank/DDBJ whole genome shotgun (WGS) entry which is preliminary data.</text>
</comment>
<protein>
    <recommendedName>
        <fullName evidence="4">CCR4-NOT transcription complex subunit 11</fullName>
    </recommendedName>
</protein>
<evidence type="ECO:0000256" key="9">
    <source>
        <dbReference type="ARBA" id="ARBA00023242"/>
    </source>
</evidence>
<evidence type="ECO:0000256" key="7">
    <source>
        <dbReference type="ARBA" id="ARBA00023158"/>
    </source>
</evidence>
<evidence type="ECO:0000256" key="6">
    <source>
        <dbReference type="ARBA" id="ARBA00023015"/>
    </source>
</evidence>
<dbReference type="InterPro" id="IPR019312">
    <property type="entry name" value="CNOT11"/>
</dbReference>
<keyword evidence="8" id="KW-0804">Transcription</keyword>
<keyword evidence="5" id="KW-0963">Cytoplasm</keyword>
<keyword evidence="7" id="KW-0943">RNA-mediated gene silencing</keyword>
<feature type="compositionally biased region" description="Low complexity" evidence="10">
    <location>
        <begin position="11"/>
        <end position="29"/>
    </location>
</feature>
<dbReference type="OrthoDB" id="10265389at2759"/>
<keyword evidence="9" id="KW-0539">Nucleus</keyword>
<dbReference type="PANTHER" id="PTHR15975:SF0">
    <property type="entry name" value="CCR4-NOT TRANSCRIPTION COMPLEX SUBUNIT 11"/>
    <property type="match status" value="1"/>
</dbReference>
<accession>A0A553PL87</accession>
<comment type="subcellular location">
    <subcellularLocation>
        <location evidence="2">Cytoplasm</location>
    </subcellularLocation>
    <subcellularLocation>
        <location evidence="1">Nucleus</location>
    </subcellularLocation>
</comment>
<dbReference type="GO" id="GO:0005634">
    <property type="term" value="C:nucleus"/>
    <property type="evidence" value="ECO:0007669"/>
    <property type="project" value="UniProtKB-SubCell"/>
</dbReference>
<sequence>MPFPAPPTTKSSVATPTAGSPAPSGAPGPESQDLPTPLTPDQLVLLLDIMDRPLLESTPFEDLPAIFLKHFPSNHFDVGLGLWHILEQAEICLPGPGQRLSAFLFLYHTCMNDPHLLPFTDIFVHYLHWVTDETNVQSGMDTLQAVGLPLSTVERQFLTLLVAGRLCGPGAAVPPEWARQTLCVIGVSQPLTNVQPVDVSHLSVNALERRTRLQPSEMPGVPVMVGLTNEALFTRPEGKVDAQHVLRQAAQAGPDGLPLFQHRFRPEFFCPVPPLYVEEDEVHWLNPYSTAGLEPMIDRSLSQSGATSAQEAQRLLAKAFKEPLSLSQLSKLKSELERDAGSILLSQSQFAPAQLPGLVENNPLIAIEVLLSLMDSALITDYFTVLVNMEMSLHSMEVVNRLTTAVELPYEFVHLYISNCIMTCETIKDKYMQNRLVRLLCVFLQSLIRNKIINVQELFIEVQAFCIEFSRIREAAALFRLLKQLEDGEMPASEIPASGSPPTTTPAIATSPSGGSAANANPSSVTDTSKSPK</sequence>